<dbReference type="Proteomes" id="UP001596083">
    <property type="component" value="Unassembled WGS sequence"/>
</dbReference>
<comment type="caution">
    <text evidence="2">The sequence shown here is derived from an EMBL/GenBank/DDBJ whole genome shotgun (WGS) entry which is preliminary data.</text>
</comment>
<protein>
    <submittedName>
        <fullName evidence="2">Uncharacterized protein</fullName>
    </submittedName>
</protein>
<feature type="chain" id="PRO_5046321396" evidence="1">
    <location>
        <begin position="31"/>
        <end position="122"/>
    </location>
</feature>
<evidence type="ECO:0000313" key="3">
    <source>
        <dbReference type="Proteomes" id="UP001596083"/>
    </source>
</evidence>
<feature type="signal peptide" evidence="1">
    <location>
        <begin position="1"/>
        <end position="30"/>
    </location>
</feature>
<sequence>MLQLKRLAQLGVTAVAATALIGGLSANAEAATGTLFFTTNSGAQGQLHDPVDGVCYFFDNDPAVSALNNTNETAFFFTDTFCNTLGRVVPSGAADSFPPQGSVAFFGVGAQSPGQVQAHTRA</sequence>
<keyword evidence="1" id="KW-0732">Signal</keyword>
<evidence type="ECO:0000256" key="1">
    <source>
        <dbReference type="SAM" id="SignalP"/>
    </source>
</evidence>
<reference evidence="3" key="1">
    <citation type="journal article" date="2019" name="Int. J. Syst. Evol. Microbiol.">
        <title>The Global Catalogue of Microorganisms (GCM) 10K type strain sequencing project: providing services to taxonomists for standard genome sequencing and annotation.</title>
        <authorList>
            <consortium name="The Broad Institute Genomics Platform"/>
            <consortium name="The Broad Institute Genome Sequencing Center for Infectious Disease"/>
            <person name="Wu L."/>
            <person name="Ma J."/>
        </authorList>
    </citation>
    <scope>NUCLEOTIDE SEQUENCE [LARGE SCALE GENOMIC DNA]</scope>
    <source>
        <strain evidence="3">CGMCC 4.7304</strain>
    </source>
</reference>
<gene>
    <name evidence="2" type="ORF">ACFP1Z_00315</name>
</gene>
<proteinExistence type="predicted"/>
<keyword evidence="3" id="KW-1185">Reference proteome</keyword>
<organism evidence="2 3">
    <name type="scientific">Streptomyces gamaensis</name>
    <dbReference type="NCBI Taxonomy" id="1763542"/>
    <lineage>
        <taxon>Bacteria</taxon>
        <taxon>Bacillati</taxon>
        <taxon>Actinomycetota</taxon>
        <taxon>Actinomycetes</taxon>
        <taxon>Kitasatosporales</taxon>
        <taxon>Streptomycetaceae</taxon>
        <taxon>Streptomyces</taxon>
    </lineage>
</organism>
<evidence type="ECO:0000313" key="2">
    <source>
        <dbReference type="EMBL" id="MFC5718623.1"/>
    </source>
</evidence>
<dbReference type="RefSeq" id="WP_390313591.1">
    <property type="nucleotide sequence ID" value="NZ_JBHSPB010000001.1"/>
</dbReference>
<name>A0ABW0YUZ1_9ACTN</name>
<dbReference type="EMBL" id="JBHSPB010000001">
    <property type="protein sequence ID" value="MFC5718623.1"/>
    <property type="molecule type" value="Genomic_DNA"/>
</dbReference>
<accession>A0ABW0YUZ1</accession>